<evidence type="ECO:0008006" key="4">
    <source>
        <dbReference type="Google" id="ProtNLM"/>
    </source>
</evidence>
<feature type="region of interest" description="Disordered" evidence="1">
    <location>
        <begin position="256"/>
        <end position="281"/>
    </location>
</feature>
<evidence type="ECO:0000313" key="3">
    <source>
        <dbReference type="Proteomes" id="UP000612055"/>
    </source>
</evidence>
<dbReference type="InterPro" id="IPR008972">
    <property type="entry name" value="Cupredoxin"/>
</dbReference>
<dbReference type="GO" id="GO:0016491">
    <property type="term" value="F:oxidoreductase activity"/>
    <property type="evidence" value="ECO:0007669"/>
    <property type="project" value="TreeGrafter"/>
</dbReference>
<protein>
    <recommendedName>
        <fullName evidence="4">Multicopper oxidase</fullName>
    </recommendedName>
</protein>
<dbReference type="SUPFAM" id="SSF49503">
    <property type="entry name" value="Cupredoxins"/>
    <property type="match status" value="1"/>
</dbReference>
<dbReference type="Proteomes" id="UP000612055">
    <property type="component" value="Unassembled WGS sequence"/>
</dbReference>
<gene>
    <name evidence="2" type="ORF">HYH03_005404</name>
</gene>
<dbReference type="InterPro" id="IPR045087">
    <property type="entry name" value="Cu-oxidase_fam"/>
</dbReference>
<evidence type="ECO:0000256" key="1">
    <source>
        <dbReference type="SAM" id="MobiDB-lite"/>
    </source>
</evidence>
<accession>A0A835Y7R2</accession>
<proteinExistence type="predicted"/>
<dbReference type="AlphaFoldDB" id="A0A835Y7R2"/>
<name>A0A835Y7R2_9CHLO</name>
<comment type="caution">
    <text evidence="2">The sequence shown here is derived from an EMBL/GenBank/DDBJ whole genome shotgun (WGS) entry which is preliminary data.</text>
</comment>
<dbReference type="OrthoDB" id="531195at2759"/>
<feature type="compositionally biased region" description="Polar residues" evidence="1">
    <location>
        <begin position="257"/>
        <end position="267"/>
    </location>
</feature>
<dbReference type="Gene3D" id="2.60.40.420">
    <property type="entry name" value="Cupredoxins - blue copper proteins"/>
    <property type="match status" value="3"/>
</dbReference>
<dbReference type="EMBL" id="JAEHOE010000018">
    <property type="protein sequence ID" value="KAG2496582.1"/>
    <property type="molecule type" value="Genomic_DNA"/>
</dbReference>
<keyword evidence="3" id="KW-1185">Reference proteome</keyword>
<reference evidence="2" key="1">
    <citation type="journal article" date="2020" name="bioRxiv">
        <title>Comparative genomics of Chlamydomonas.</title>
        <authorList>
            <person name="Craig R.J."/>
            <person name="Hasan A.R."/>
            <person name="Ness R.W."/>
            <person name="Keightley P.D."/>
        </authorList>
    </citation>
    <scope>NUCLEOTIDE SEQUENCE</scope>
    <source>
        <strain evidence="2">CCAP 11/70</strain>
    </source>
</reference>
<dbReference type="PANTHER" id="PTHR11709">
    <property type="entry name" value="MULTI-COPPER OXIDASE"/>
    <property type="match status" value="1"/>
</dbReference>
<sequence>MALPLDGDGSNDLSYTAPRYRTTGVSNGVGNNGLQAPAIIGNCSCDEFYIQFKNNLPFQSHHTCPTDGNSVGYNPLAGGANGYLGNGFEDFTWTNLHTHGLKVHPGATNPQNECDGNGFTGTKPSFYDFYCNKDLSAQQLCQVYGDNILVDAHAMYAPPVAAGATLRYQYPLDAHIPGVAMYHPHHHGSVSAQMPTTVGPLIVPESSLPGGVEYLYTPTSNALTPDCNRLKNILKKQPIENSRIIQISGIWFRNKTGAESDQPSDDSQPFVGAPDGPTGRVNPLLFNEADGSPKFSNAAGRDWALLNGAFQPTITMTAKRYDRWNIITAFTMKWLDITIQQLDAAGNPVVPNPSACTFQLLGRDGVPLPTVPRTIKSRLDRNSPYVNNLILNTGNRVDVLVKCDTPGTYVLVSGAGPYRHNPAACQTVHCELFGSAQIQPAPGNNLYPVGGALRELPFAVLATVQVDPLPPTSAGLADATFVDGVCRSKLEQWPYTDYLNFPASVKQCFSFMNSDYGGMCAVNGRTLNIDDLSTATLAFEWEVRDTAYHPFHLHSTPVRMVSLPNCAKDLANMWQEGDGNNIVALPVCLMPNSGCTWTEEGSGRQEGGRGGSLMGGKSGSPVTVCDNMTLEWLAPNFSAPPPPKGQCKGVTKARPEPDCTPKYGMFHCHAIPHEDEGCVEVVAFWCDKEPVLAQCPEFYP</sequence>
<dbReference type="PANTHER" id="PTHR11709:SF518">
    <property type="entry name" value="MULTICOPPER OXIDASE"/>
    <property type="match status" value="1"/>
</dbReference>
<organism evidence="2 3">
    <name type="scientific">Edaphochlamys debaryana</name>
    <dbReference type="NCBI Taxonomy" id="47281"/>
    <lineage>
        <taxon>Eukaryota</taxon>
        <taxon>Viridiplantae</taxon>
        <taxon>Chlorophyta</taxon>
        <taxon>core chlorophytes</taxon>
        <taxon>Chlorophyceae</taxon>
        <taxon>CS clade</taxon>
        <taxon>Chlamydomonadales</taxon>
        <taxon>Chlamydomonadales incertae sedis</taxon>
        <taxon>Edaphochlamys</taxon>
    </lineage>
</organism>
<evidence type="ECO:0000313" key="2">
    <source>
        <dbReference type="EMBL" id="KAG2496582.1"/>
    </source>
</evidence>